<dbReference type="RefSeq" id="WP_346031636.1">
    <property type="nucleotide sequence ID" value="NZ_BAABHV010000005.1"/>
</dbReference>
<keyword evidence="2" id="KW-1185">Reference proteome</keyword>
<proteinExistence type="predicted"/>
<evidence type="ECO:0000313" key="1">
    <source>
        <dbReference type="EMBL" id="GAA5048520.1"/>
    </source>
</evidence>
<gene>
    <name evidence="1" type="ORF">GCM10023208_05780</name>
</gene>
<dbReference type="Proteomes" id="UP001500518">
    <property type="component" value="Unassembled WGS sequence"/>
</dbReference>
<name>A0ABP9K026_9SPHN</name>
<organism evidence="1 2">
    <name type="scientific">Erythrobacter westpacificensis</name>
    <dbReference type="NCBI Taxonomy" id="1055231"/>
    <lineage>
        <taxon>Bacteria</taxon>
        <taxon>Pseudomonadati</taxon>
        <taxon>Pseudomonadota</taxon>
        <taxon>Alphaproteobacteria</taxon>
        <taxon>Sphingomonadales</taxon>
        <taxon>Erythrobacteraceae</taxon>
        <taxon>Erythrobacter/Porphyrobacter group</taxon>
        <taxon>Erythrobacter</taxon>
    </lineage>
</organism>
<dbReference type="EMBL" id="BAABHV010000005">
    <property type="protein sequence ID" value="GAA5048520.1"/>
    <property type="molecule type" value="Genomic_DNA"/>
</dbReference>
<protein>
    <submittedName>
        <fullName evidence="1">Uncharacterized protein</fullName>
    </submittedName>
</protein>
<sequence length="104" mass="11520">MRLIAPDFTDYGGMLNFRDDLALYREVEVDFSKVGFAYPDGMLLLARIICDQIEAGSQITPVNFEDATYPINMGFFEAAGLGISPQGYAPGNENYNPFIPLTQV</sequence>
<comment type="caution">
    <text evidence="1">The sequence shown here is derived from an EMBL/GenBank/DDBJ whole genome shotgun (WGS) entry which is preliminary data.</text>
</comment>
<reference evidence="2" key="1">
    <citation type="journal article" date="2019" name="Int. J. Syst. Evol. Microbiol.">
        <title>The Global Catalogue of Microorganisms (GCM) 10K type strain sequencing project: providing services to taxonomists for standard genome sequencing and annotation.</title>
        <authorList>
            <consortium name="The Broad Institute Genomics Platform"/>
            <consortium name="The Broad Institute Genome Sequencing Center for Infectious Disease"/>
            <person name="Wu L."/>
            <person name="Ma J."/>
        </authorList>
    </citation>
    <scope>NUCLEOTIDE SEQUENCE [LARGE SCALE GENOMIC DNA]</scope>
    <source>
        <strain evidence="2">JCM 18014</strain>
    </source>
</reference>
<evidence type="ECO:0000313" key="2">
    <source>
        <dbReference type="Proteomes" id="UP001500518"/>
    </source>
</evidence>
<accession>A0ABP9K026</accession>